<feature type="region of interest" description="Disordered" evidence="1">
    <location>
        <begin position="1"/>
        <end position="26"/>
    </location>
</feature>
<evidence type="ECO:0000256" key="1">
    <source>
        <dbReference type="SAM" id="MobiDB-lite"/>
    </source>
</evidence>
<reference evidence="2" key="1">
    <citation type="submission" date="2019-02" db="EMBL/GenBank/DDBJ databases">
        <authorList>
            <consortium name="Pathogen Informatics"/>
        </authorList>
    </citation>
    <scope>NUCLEOTIDE SEQUENCE</scope>
    <source>
        <strain evidence="2">3012STDY6733949</strain>
    </source>
</reference>
<dbReference type="EMBL" id="CAACYE010000002">
    <property type="protein sequence ID" value="VFA81041.1"/>
    <property type="molecule type" value="Genomic_DNA"/>
</dbReference>
<gene>
    <name evidence="2" type="ORF">NCTC1935_00066</name>
</gene>
<evidence type="ECO:0000313" key="2">
    <source>
        <dbReference type="EMBL" id="VFA81041.1"/>
    </source>
</evidence>
<name>A0A449G5M7_NOCFR</name>
<proteinExistence type="predicted"/>
<dbReference type="RefSeq" id="WP_137355155.1">
    <property type="nucleotide sequence ID" value="NZ_CAACYE020000006.1"/>
</dbReference>
<sequence>MSIIRRSIDTEAEQPETTSTATGETSETVVFAGAGVGKTELIVRATDEAHERGESVELRDLAQVEHEETAPVLTKDSDDTATLTVATDDSPAAADAAPAVEADAEPVPPLFHVMAAEPGSGATTLAAWCACAEEVPRDMRWRPEPGHSPYLVLTASKTAEGVRVARQLAGALSRTVGGRVQIAAIALLEDQPRPTLALRELIAAAERAGIPIHTLAHDPRMRMPRDDEHGRLWTPQNAETATVPPVLDDIYRRVFHTIADKETTR</sequence>
<organism evidence="2">
    <name type="scientific">Nocardia farcinica</name>
    <dbReference type="NCBI Taxonomy" id="37329"/>
    <lineage>
        <taxon>Bacteria</taxon>
        <taxon>Bacillati</taxon>
        <taxon>Actinomycetota</taxon>
        <taxon>Actinomycetes</taxon>
        <taxon>Mycobacteriales</taxon>
        <taxon>Nocardiaceae</taxon>
        <taxon>Nocardia</taxon>
    </lineage>
</organism>
<protein>
    <submittedName>
        <fullName evidence="2">Uncharacterized protein</fullName>
    </submittedName>
</protein>
<dbReference type="AlphaFoldDB" id="A0A449G5M7"/>
<accession>A0A449G5M7</accession>
<feature type="compositionally biased region" description="Low complexity" evidence="1">
    <location>
        <begin position="16"/>
        <end position="26"/>
    </location>
</feature>